<dbReference type="AlphaFoldDB" id="A0A7R7FT87"/>
<dbReference type="Proteomes" id="UP000515472">
    <property type="component" value="Chromosome"/>
</dbReference>
<name>A0A7R7FT87_9BACT</name>
<dbReference type="EMBL" id="AP023213">
    <property type="protein sequence ID" value="BCO11318.1"/>
    <property type="molecule type" value="Genomic_DNA"/>
</dbReference>
<reference evidence="1 2" key="1">
    <citation type="submission" date="2020-06" db="EMBL/GenBank/DDBJ databases">
        <title>Interaction of electrochemicaly active bacteria, Geobacter bremensis R4 on different carbon anode.</title>
        <authorList>
            <person name="Meng L."/>
            <person name="Yoshida N."/>
        </authorList>
    </citation>
    <scope>NUCLEOTIDE SEQUENCE [LARGE SCALE GENOMIC DNA]</scope>
    <source>
        <strain evidence="1 2">R4</strain>
    </source>
</reference>
<organism evidence="1 2">
    <name type="scientific">Citrifermentans bremense</name>
    <dbReference type="NCBI Taxonomy" id="60035"/>
    <lineage>
        <taxon>Bacteria</taxon>
        <taxon>Pseudomonadati</taxon>
        <taxon>Thermodesulfobacteriota</taxon>
        <taxon>Desulfuromonadia</taxon>
        <taxon>Geobacterales</taxon>
        <taxon>Geobacteraceae</taxon>
        <taxon>Citrifermentans</taxon>
    </lineage>
</organism>
<dbReference type="RefSeq" id="WP_162843120.1">
    <property type="nucleotide sequence ID" value="NZ_AP023213.1"/>
</dbReference>
<sequence>MTRDQLQILENQLVANCQYKGVQPTVHKLLESLYEGKSLDQILEELLE</sequence>
<evidence type="ECO:0000313" key="2">
    <source>
        <dbReference type="Proteomes" id="UP000515472"/>
    </source>
</evidence>
<accession>A0A7R7FT87</accession>
<evidence type="ECO:0000313" key="1">
    <source>
        <dbReference type="EMBL" id="BCO11318.1"/>
    </source>
</evidence>
<protein>
    <submittedName>
        <fullName evidence="1">Uncharacterized protein</fullName>
    </submittedName>
</protein>
<keyword evidence="2" id="KW-1185">Reference proteome</keyword>
<proteinExistence type="predicted"/>
<gene>
    <name evidence="1" type="ORF">GEOBRER4_n1595</name>
</gene>